<keyword evidence="6" id="KW-1185">Reference proteome</keyword>
<evidence type="ECO:0000256" key="2">
    <source>
        <dbReference type="SAM" id="SignalP"/>
    </source>
</evidence>
<evidence type="ECO:0000259" key="3">
    <source>
        <dbReference type="PROSITE" id="PS50093"/>
    </source>
</evidence>
<dbReference type="CDD" id="cd00063">
    <property type="entry name" value="FN3"/>
    <property type="match status" value="1"/>
</dbReference>
<dbReference type="InterPro" id="IPR013783">
    <property type="entry name" value="Ig-like_fold"/>
</dbReference>
<dbReference type="InterPro" id="IPR000601">
    <property type="entry name" value="PKD_dom"/>
</dbReference>
<dbReference type="SUPFAM" id="SSF49899">
    <property type="entry name" value="Concanavalin A-like lectins/glucanases"/>
    <property type="match status" value="1"/>
</dbReference>
<sequence length="462" mass="46852">MTDHRAIRPARTALLALLTAGLLGSCGGSGSTTPGGPAAPTGLTATPASATSVTVTWTPVADATGYTLERRTGTSPYVPVTLPSPTATTVTDTGLGASTTYTYHVSATTAAGTSPYSADVAVTTAAADPTAPTIDGVTVVNGIVGTPEQVTVSGTATARSGTIQGVTVDWGDAGSTSSAGTSSAFTATHTYSTSGTDTVTITATDSAGRMVTDARRLQVTHFGTNSQAHVVFDGQSTPRELSGKRRTGVYTGSGCFTPVTDRYGVANQAERFNTASACTVGVAGGADTLAIPLPEDFTVDLWINPNAARAGQGGWLTGQEGGAFSLTLGTDGRVSATLAAPGGGTPLRATDPAATPSNVWTQYVARIEIAGTPAQTTLQLYRKDNATDRATPARRVAEATAAGAYVLSTSRPWTVAEAQGGTTSGAGDRPFAGDVDDLRVYDRALEPYEIAALSTLDRYPKP</sequence>
<dbReference type="PANTHER" id="PTHR13817">
    <property type="entry name" value="TITIN"/>
    <property type="match status" value="1"/>
</dbReference>
<dbReference type="Gene3D" id="2.60.40.10">
    <property type="entry name" value="Immunoglobulins"/>
    <property type="match status" value="2"/>
</dbReference>
<evidence type="ECO:0000259" key="4">
    <source>
        <dbReference type="PROSITE" id="PS50853"/>
    </source>
</evidence>
<feature type="domain" description="PKD" evidence="3">
    <location>
        <begin position="169"/>
        <end position="220"/>
    </location>
</feature>
<dbReference type="PROSITE" id="PS51257">
    <property type="entry name" value="PROKAR_LIPOPROTEIN"/>
    <property type="match status" value="1"/>
</dbReference>
<feature type="signal peptide" evidence="2">
    <location>
        <begin position="1"/>
        <end position="24"/>
    </location>
</feature>
<protein>
    <submittedName>
        <fullName evidence="5">LamG-like jellyroll fold domain-containing protein</fullName>
    </submittedName>
</protein>
<gene>
    <name evidence="5" type="ORF">ACFOSB_21035</name>
</gene>
<dbReference type="PROSITE" id="PS50093">
    <property type="entry name" value="PKD"/>
    <property type="match status" value="1"/>
</dbReference>
<feature type="domain" description="Fibronectin type-III" evidence="4">
    <location>
        <begin position="39"/>
        <end position="127"/>
    </location>
</feature>
<keyword evidence="2" id="KW-0732">Signal</keyword>
<dbReference type="Gene3D" id="2.60.120.200">
    <property type="match status" value="1"/>
</dbReference>
<dbReference type="InterPro" id="IPR013320">
    <property type="entry name" value="ConA-like_dom_sf"/>
</dbReference>
<dbReference type="PROSITE" id="PS50853">
    <property type="entry name" value="FN3"/>
    <property type="match status" value="1"/>
</dbReference>
<dbReference type="InterPro" id="IPR050964">
    <property type="entry name" value="Striated_Muscle_Regulatory"/>
</dbReference>
<evidence type="ECO:0000313" key="5">
    <source>
        <dbReference type="EMBL" id="MFC3835354.1"/>
    </source>
</evidence>
<dbReference type="PANTHER" id="PTHR13817:SF166">
    <property type="entry name" value="NEURONAL IGCAM-RELATED"/>
    <property type="match status" value="1"/>
</dbReference>
<dbReference type="Proteomes" id="UP001595803">
    <property type="component" value="Unassembled WGS sequence"/>
</dbReference>
<dbReference type="RefSeq" id="WP_322474636.1">
    <property type="nucleotide sequence ID" value="NZ_JBHRZG010000024.1"/>
</dbReference>
<proteinExistence type="predicted"/>
<evidence type="ECO:0000256" key="1">
    <source>
        <dbReference type="ARBA" id="ARBA00022737"/>
    </source>
</evidence>
<dbReference type="EMBL" id="JBHRZG010000024">
    <property type="protein sequence ID" value="MFC3835354.1"/>
    <property type="molecule type" value="Genomic_DNA"/>
</dbReference>
<accession>A0ABV7ZE76</accession>
<evidence type="ECO:0000313" key="6">
    <source>
        <dbReference type="Proteomes" id="UP001595803"/>
    </source>
</evidence>
<dbReference type="SUPFAM" id="SSF49299">
    <property type="entry name" value="PKD domain"/>
    <property type="match status" value="1"/>
</dbReference>
<dbReference type="InterPro" id="IPR035986">
    <property type="entry name" value="PKD_dom_sf"/>
</dbReference>
<dbReference type="Pfam" id="PF13385">
    <property type="entry name" value="Laminin_G_3"/>
    <property type="match status" value="1"/>
</dbReference>
<feature type="chain" id="PRO_5046988700" evidence="2">
    <location>
        <begin position="25"/>
        <end position="462"/>
    </location>
</feature>
<dbReference type="InterPro" id="IPR003961">
    <property type="entry name" value="FN3_dom"/>
</dbReference>
<dbReference type="SUPFAM" id="SSF49265">
    <property type="entry name" value="Fibronectin type III"/>
    <property type="match status" value="1"/>
</dbReference>
<dbReference type="InterPro" id="IPR036116">
    <property type="entry name" value="FN3_sf"/>
</dbReference>
<dbReference type="CDD" id="cd00146">
    <property type="entry name" value="PKD"/>
    <property type="match status" value="1"/>
</dbReference>
<keyword evidence="1" id="KW-0677">Repeat</keyword>
<dbReference type="SMART" id="SM00060">
    <property type="entry name" value="FN3"/>
    <property type="match status" value="1"/>
</dbReference>
<name>A0ABV7ZE76_9DEIO</name>
<dbReference type="Pfam" id="PF00041">
    <property type="entry name" value="fn3"/>
    <property type="match status" value="1"/>
</dbReference>
<comment type="caution">
    <text evidence="5">The sequence shown here is derived from an EMBL/GenBank/DDBJ whole genome shotgun (WGS) entry which is preliminary data.</text>
</comment>
<organism evidence="5 6">
    <name type="scientific">Deinococcus rufus</name>
    <dbReference type="NCBI Taxonomy" id="2136097"/>
    <lineage>
        <taxon>Bacteria</taxon>
        <taxon>Thermotogati</taxon>
        <taxon>Deinococcota</taxon>
        <taxon>Deinococci</taxon>
        <taxon>Deinococcales</taxon>
        <taxon>Deinococcaceae</taxon>
        <taxon>Deinococcus</taxon>
    </lineage>
</organism>
<reference evidence="6" key="1">
    <citation type="journal article" date="2019" name="Int. J. Syst. Evol. Microbiol.">
        <title>The Global Catalogue of Microorganisms (GCM) 10K type strain sequencing project: providing services to taxonomists for standard genome sequencing and annotation.</title>
        <authorList>
            <consortium name="The Broad Institute Genomics Platform"/>
            <consortium name="The Broad Institute Genome Sequencing Center for Infectious Disease"/>
            <person name="Wu L."/>
            <person name="Ma J."/>
        </authorList>
    </citation>
    <scope>NUCLEOTIDE SEQUENCE [LARGE SCALE GENOMIC DNA]</scope>
    <source>
        <strain evidence="6">CCTCC AB 2017081</strain>
    </source>
</reference>